<dbReference type="InterPro" id="IPR056924">
    <property type="entry name" value="SH3_Tf2-1"/>
</dbReference>
<keyword evidence="3" id="KW-1185">Reference proteome</keyword>
<protein>
    <recommendedName>
        <fullName evidence="1">Tf2-1-like SH3-like domain-containing protein</fullName>
    </recommendedName>
</protein>
<name>A0ABQ1AGU5_ASPLE</name>
<dbReference type="Proteomes" id="UP000465220">
    <property type="component" value="Unassembled WGS sequence"/>
</dbReference>
<evidence type="ECO:0000313" key="2">
    <source>
        <dbReference type="EMBL" id="GFF81635.1"/>
    </source>
</evidence>
<feature type="domain" description="Tf2-1-like SH3-like" evidence="1">
    <location>
        <begin position="53"/>
        <end position="115"/>
    </location>
</feature>
<organism evidence="2 3">
    <name type="scientific">Aspergillus lentulus</name>
    <dbReference type="NCBI Taxonomy" id="293939"/>
    <lineage>
        <taxon>Eukaryota</taxon>
        <taxon>Fungi</taxon>
        <taxon>Dikarya</taxon>
        <taxon>Ascomycota</taxon>
        <taxon>Pezizomycotina</taxon>
        <taxon>Eurotiomycetes</taxon>
        <taxon>Eurotiomycetidae</taxon>
        <taxon>Eurotiales</taxon>
        <taxon>Aspergillaceae</taxon>
        <taxon>Aspergillus</taxon>
        <taxon>Aspergillus subgen. Fumigati</taxon>
    </lineage>
</organism>
<accession>A0ABQ1AGU5</accession>
<comment type="caution">
    <text evidence="2">The sequence shown here is derived from an EMBL/GenBank/DDBJ whole genome shotgun (WGS) entry which is preliminary data.</text>
</comment>
<sequence length="162" mass="18111">MRLPTPTSLGLRGAGKIQSFEARIDAAEALKMAALAMKRQYDKSHQPLVSHPGDKILLRLHQGYNISRALSPKYSDQHAGPFKVLQRVGPLAYKIDIRSTWKIHPVVSIAHLEQYPQGDDPFNRPAPDQPAPIQVEGQDEYEVERIVAKQTHVTESGKTKTQ</sequence>
<dbReference type="Pfam" id="PF24626">
    <property type="entry name" value="SH3_Tf2-1"/>
    <property type="match status" value="1"/>
</dbReference>
<reference evidence="2 3" key="1">
    <citation type="submission" date="2020-01" db="EMBL/GenBank/DDBJ databases">
        <title>Draft genome sequence of Aspergillus lentulus IFM 60648.</title>
        <authorList>
            <person name="Takahashi H."/>
            <person name="Yaguchi T."/>
        </authorList>
    </citation>
    <scope>NUCLEOTIDE SEQUENCE [LARGE SCALE GENOMIC DNA]</scope>
    <source>
        <strain evidence="2 3">IFM 60648</strain>
    </source>
</reference>
<evidence type="ECO:0000313" key="3">
    <source>
        <dbReference type="Proteomes" id="UP000465220"/>
    </source>
</evidence>
<gene>
    <name evidence="2" type="ORF">IFM60648_06089</name>
</gene>
<evidence type="ECO:0000259" key="1">
    <source>
        <dbReference type="Pfam" id="PF24626"/>
    </source>
</evidence>
<proteinExistence type="predicted"/>
<dbReference type="EMBL" id="BLKI01000034">
    <property type="protein sequence ID" value="GFF81635.1"/>
    <property type="molecule type" value="Genomic_DNA"/>
</dbReference>